<feature type="domain" description="Thioredoxin" evidence="1">
    <location>
        <begin position="23"/>
        <end position="165"/>
    </location>
</feature>
<evidence type="ECO:0000259" key="1">
    <source>
        <dbReference type="PROSITE" id="PS51352"/>
    </source>
</evidence>
<protein>
    <submittedName>
        <fullName evidence="2">Thioredoxin domain-containing protein</fullName>
    </submittedName>
</protein>
<dbReference type="PROSITE" id="PS51352">
    <property type="entry name" value="THIOREDOXIN_2"/>
    <property type="match status" value="1"/>
</dbReference>
<evidence type="ECO:0000313" key="2">
    <source>
        <dbReference type="EMBL" id="CAE6798062.1"/>
    </source>
</evidence>
<dbReference type="InterPro" id="IPR000866">
    <property type="entry name" value="AhpC/TSA"/>
</dbReference>
<dbReference type="InterPro" id="IPR050553">
    <property type="entry name" value="Thioredoxin_ResA/DsbE_sf"/>
</dbReference>
<dbReference type="PANTHER" id="PTHR42852:SF17">
    <property type="entry name" value="THIOREDOXIN-LIKE PROTEIN HI_1115"/>
    <property type="match status" value="1"/>
</dbReference>
<keyword evidence="3" id="KW-1185">Reference proteome</keyword>
<reference evidence="2 3" key="1">
    <citation type="submission" date="2021-02" db="EMBL/GenBank/DDBJ databases">
        <authorList>
            <person name="Han P."/>
        </authorList>
    </citation>
    <scope>NUCLEOTIDE SEQUENCE [LARGE SCALE GENOMIC DNA]</scope>
    <source>
        <strain evidence="2">Candidatus Nitrospira sp. ZN2</strain>
    </source>
</reference>
<accession>A0ABN7MI53</accession>
<dbReference type="Pfam" id="PF00578">
    <property type="entry name" value="AhpC-TSA"/>
    <property type="match status" value="1"/>
</dbReference>
<proteinExistence type="predicted"/>
<dbReference type="Proteomes" id="UP000675880">
    <property type="component" value="Unassembled WGS sequence"/>
</dbReference>
<dbReference type="RefSeq" id="WP_213044132.1">
    <property type="nucleotide sequence ID" value="NZ_CAJNBJ010000020.1"/>
</dbReference>
<dbReference type="InterPro" id="IPR013766">
    <property type="entry name" value="Thioredoxin_domain"/>
</dbReference>
<comment type="caution">
    <text evidence="2">The sequence shown here is derived from an EMBL/GenBank/DDBJ whole genome shotgun (WGS) entry which is preliminary data.</text>
</comment>
<dbReference type="InterPro" id="IPR036249">
    <property type="entry name" value="Thioredoxin-like_sf"/>
</dbReference>
<name>A0ABN7MI53_9BACT</name>
<dbReference type="CDD" id="cd02966">
    <property type="entry name" value="TlpA_like_family"/>
    <property type="match status" value="1"/>
</dbReference>
<dbReference type="Gene3D" id="3.40.30.10">
    <property type="entry name" value="Glutaredoxin"/>
    <property type="match status" value="1"/>
</dbReference>
<dbReference type="PANTHER" id="PTHR42852">
    <property type="entry name" value="THIOL:DISULFIDE INTERCHANGE PROTEIN DSBE"/>
    <property type="match status" value="1"/>
</dbReference>
<evidence type="ECO:0000313" key="3">
    <source>
        <dbReference type="Proteomes" id="UP000675880"/>
    </source>
</evidence>
<dbReference type="EMBL" id="CAJNBJ010000020">
    <property type="protein sequence ID" value="CAE6798062.1"/>
    <property type="molecule type" value="Genomic_DNA"/>
</dbReference>
<gene>
    <name evidence="2" type="ORF">NSPZN2_70191</name>
</gene>
<dbReference type="SUPFAM" id="SSF52833">
    <property type="entry name" value="Thioredoxin-like"/>
    <property type="match status" value="1"/>
</dbReference>
<organism evidence="2 3">
    <name type="scientific">Nitrospira defluvii</name>
    <dbReference type="NCBI Taxonomy" id="330214"/>
    <lineage>
        <taxon>Bacteria</taxon>
        <taxon>Pseudomonadati</taxon>
        <taxon>Nitrospirota</taxon>
        <taxon>Nitrospiria</taxon>
        <taxon>Nitrospirales</taxon>
        <taxon>Nitrospiraceae</taxon>
        <taxon>Nitrospira</taxon>
    </lineage>
</organism>
<sequence length="167" mass="18379">MKQLASMMICILIIGFLGGSVSEAGGQKMAPFELRALDGTAYTDRQLIGQPALLMFWASWCHVCQGELPKMQALQERMKGQPFHILTVGFADTGANIRNHVESQAPPFTFPVIYDVGDRLASQLGVRSTPIFFLLNKKGEVVVTHRGGGLLDDPHFQTAVNHLLQEE</sequence>